<dbReference type="InterPro" id="IPR010765">
    <property type="entry name" value="DUF1350"/>
</dbReference>
<keyword evidence="2" id="KW-1185">Reference proteome</keyword>
<dbReference type="OrthoDB" id="4892at2759"/>
<proteinExistence type="predicted"/>
<name>A0A5J5PXF6_GOSBA</name>
<evidence type="ECO:0000313" key="2">
    <source>
        <dbReference type="Proteomes" id="UP000327439"/>
    </source>
</evidence>
<dbReference type="AlphaFoldDB" id="A0A5J5PXF6"/>
<dbReference type="SUPFAM" id="SSF53474">
    <property type="entry name" value="alpha/beta-Hydrolases"/>
    <property type="match status" value="1"/>
</dbReference>
<dbReference type="PANTHER" id="PTHR34127:SF1">
    <property type="entry name" value="OS04G0405600 PROTEIN"/>
    <property type="match status" value="1"/>
</dbReference>
<dbReference type="Pfam" id="PF07082">
    <property type="entry name" value="DUF1350"/>
    <property type="match status" value="1"/>
</dbReference>
<accession>A0A5J5PXF6</accession>
<dbReference type="EMBL" id="CM018223">
    <property type="protein sequence ID" value="KAB2011179.1"/>
    <property type="molecule type" value="Genomic_DNA"/>
</dbReference>
<reference evidence="2" key="1">
    <citation type="journal article" date="2020" name="Nat. Genet.">
        <title>Genomic diversifications of five Gossypium allopolyploid species and their impact on cotton improvement.</title>
        <authorList>
            <person name="Chen Z.J."/>
            <person name="Sreedasyam A."/>
            <person name="Ando A."/>
            <person name="Song Q."/>
            <person name="De Santiago L.M."/>
            <person name="Hulse-Kemp A.M."/>
            <person name="Ding M."/>
            <person name="Ye W."/>
            <person name="Kirkbride R.C."/>
            <person name="Jenkins J."/>
            <person name="Plott C."/>
            <person name="Lovell J."/>
            <person name="Lin Y.M."/>
            <person name="Vaughn R."/>
            <person name="Liu B."/>
            <person name="Simpson S."/>
            <person name="Scheffler B.E."/>
            <person name="Wen L."/>
            <person name="Saski C.A."/>
            <person name="Grover C.E."/>
            <person name="Hu G."/>
            <person name="Conover J.L."/>
            <person name="Carlson J.W."/>
            <person name="Shu S."/>
            <person name="Boston L.B."/>
            <person name="Williams M."/>
            <person name="Peterson D.G."/>
            <person name="McGee K."/>
            <person name="Jones D.C."/>
            <person name="Wendel J.F."/>
            <person name="Stelly D.M."/>
            <person name="Grimwood J."/>
            <person name="Schmutz J."/>
        </authorList>
    </citation>
    <scope>NUCLEOTIDE SEQUENCE [LARGE SCALE GENOMIC DNA]</scope>
    <source>
        <strain evidence="2">cv. 3-79</strain>
    </source>
</reference>
<sequence length="408" mass="45371">MANCVFTSPSPFQLHTHIRSFSESLLKFPSPPVFRPRLTRRIFCNYDGSNRNNQTQSSSNSVQLYRDFERLLTETVRQSQSAWGGSSDWSQVEGAWVLKPKGLKPKSVVHFVGGIFVGAAPQLAYRLFLERLSEKGVLVIATPYASGFDYFFIADEVQSKFDRCLRFLQETGRDLPTFGIGHSLGSVIHLLIGSRYAIPRSGNVLMAFNNQAEMTLKQIESLSPPIMKQVLPLVEQLPPLYMDLAKGREDFSPKPEEAQRLIKSYYGISRNLLIKFKDDSIDETPKLAKVLSSESAISSMLDMSIRSLPGDHGLPLQQALPDVPPAMADAVNRGGELLVNLSAGTPWETVAKEVSNTLGVESSIIRAEISKDMNNLVEVITSWMASNSGRDVQFHTHMISHELPPICN</sequence>
<dbReference type="Proteomes" id="UP000327439">
    <property type="component" value="Chromosome D09"/>
</dbReference>
<evidence type="ECO:0000313" key="1">
    <source>
        <dbReference type="EMBL" id="KAB2011179.1"/>
    </source>
</evidence>
<protein>
    <submittedName>
        <fullName evidence="1">Uncharacterized protein</fullName>
    </submittedName>
</protein>
<dbReference type="InterPro" id="IPR029058">
    <property type="entry name" value="AB_hydrolase_fold"/>
</dbReference>
<organism evidence="1 2">
    <name type="scientific">Gossypium barbadense</name>
    <name type="common">Sea Island cotton</name>
    <name type="synonym">Hibiscus barbadensis</name>
    <dbReference type="NCBI Taxonomy" id="3634"/>
    <lineage>
        <taxon>Eukaryota</taxon>
        <taxon>Viridiplantae</taxon>
        <taxon>Streptophyta</taxon>
        <taxon>Embryophyta</taxon>
        <taxon>Tracheophyta</taxon>
        <taxon>Spermatophyta</taxon>
        <taxon>Magnoliopsida</taxon>
        <taxon>eudicotyledons</taxon>
        <taxon>Gunneridae</taxon>
        <taxon>Pentapetalae</taxon>
        <taxon>rosids</taxon>
        <taxon>malvids</taxon>
        <taxon>Malvales</taxon>
        <taxon>Malvaceae</taxon>
        <taxon>Malvoideae</taxon>
        <taxon>Gossypium</taxon>
    </lineage>
</organism>
<dbReference type="PANTHER" id="PTHR34127">
    <property type="entry name" value="OS04G0405600 PROTEIN"/>
    <property type="match status" value="1"/>
</dbReference>
<gene>
    <name evidence="1" type="ORF">ES319_D09G003100v1</name>
</gene>